<name>A0AAC9QS71_EUBLI</name>
<sequence length="297" mass="33457">MELRVLRYFLAVAREETISGAAESLHVTQPTLSRQLMELEEQLGKKLFIRGSRRVTLTDEGAFLRKRAQEIVDLTDRTEADFKASDEIVGGDVYIGGGETDAMRIIAQVVGRTRRDYPHIRVHLFSGNADDVTERLDKGLLDFGILIEPGDITKYDYIRLPATDTWGLLMRRDSVLAAQPDIKAENLLEIPLLCSRQSLVRNELSGWFGSDSDKLNVVMTYNLIYNAAIMVQEGIGYALCLDKLVNTTGDSALCFRPLSPRLEAQLYVVWKKHPAFSRASEIFLKQLQAFLTEEDGK</sequence>
<keyword evidence="3" id="KW-0238">DNA-binding</keyword>
<evidence type="ECO:0000256" key="4">
    <source>
        <dbReference type="ARBA" id="ARBA00023163"/>
    </source>
</evidence>
<dbReference type="Pfam" id="PF03466">
    <property type="entry name" value="LysR_substrate"/>
    <property type="match status" value="1"/>
</dbReference>
<dbReference type="SUPFAM" id="SSF46785">
    <property type="entry name" value="Winged helix' DNA-binding domain"/>
    <property type="match status" value="1"/>
</dbReference>
<dbReference type="AlphaFoldDB" id="A0AAC9QS71"/>
<gene>
    <name evidence="6" type="ORF">B2M23_03640</name>
</gene>
<dbReference type="InterPro" id="IPR036388">
    <property type="entry name" value="WH-like_DNA-bd_sf"/>
</dbReference>
<organism evidence="6 7">
    <name type="scientific">Eubacterium limosum</name>
    <dbReference type="NCBI Taxonomy" id="1736"/>
    <lineage>
        <taxon>Bacteria</taxon>
        <taxon>Bacillati</taxon>
        <taxon>Bacillota</taxon>
        <taxon>Clostridia</taxon>
        <taxon>Eubacteriales</taxon>
        <taxon>Eubacteriaceae</taxon>
        <taxon>Eubacterium</taxon>
    </lineage>
</organism>
<evidence type="ECO:0000256" key="3">
    <source>
        <dbReference type="ARBA" id="ARBA00023125"/>
    </source>
</evidence>
<dbReference type="FunFam" id="1.10.10.10:FF:000001">
    <property type="entry name" value="LysR family transcriptional regulator"/>
    <property type="match status" value="1"/>
</dbReference>
<evidence type="ECO:0000256" key="2">
    <source>
        <dbReference type="ARBA" id="ARBA00023015"/>
    </source>
</evidence>
<dbReference type="PROSITE" id="PS50931">
    <property type="entry name" value="HTH_LYSR"/>
    <property type="match status" value="1"/>
</dbReference>
<dbReference type="InterPro" id="IPR036390">
    <property type="entry name" value="WH_DNA-bd_sf"/>
</dbReference>
<keyword evidence="2" id="KW-0805">Transcription regulation</keyword>
<accession>A0AAC9QS71</accession>
<dbReference type="InterPro" id="IPR000847">
    <property type="entry name" value="LysR_HTH_N"/>
</dbReference>
<dbReference type="KEGG" id="elim:B2M23_03640"/>
<keyword evidence="4" id="KW-0804">Transcription</keyword>
<dbReference type="Pfam" id="PF00126">
    <property type="entry name" value="HTH_1"/>
    <property type="match status" value="1"/>
</dbReference>
<dbReference type="PANTHER" id="PTHR30419">
    <property type="entry name" value="HTH-TYPE TRANSCRIPTIONAL REGULATOR YBHD"/>
    <property type="match status" value="1"/>
</dbReference>
<dbReference type="Gene3D" id="1.10.10.10">
    <property type="entry name" value="Winged helix-like DNA-binding domain superfamily/Winged helix DNA-binding domain"/>
    <property type="match status" value="1"/>
</dbReference>
<dbReference type="InterPro" id="IPR005119">
    <property type="entry name" value="LysR_subst-bd"/>
</dbReference>
<dbReference type="InterPro" id="IPR050950">
    <property type="entry name" value="HTH-type_LysR_regulators"/>
</dbReference>
<evidence type="ECO:0000313" key="7">
    <source>
        <dbReference type="Proteomes" id="UP000192391"/>
    </source>
</evidence>
<dbReference type="PANTHER" id="PTHR30419:SF8">
    <property type="entry name" value="NITROGEN ASSIMILATION TRANSCRIPTIONAL ACTIVATOR-RELATED"/>
    <property type="match status" value="1"/>
</dbReference>
<dbReference type="SUPFAM" id="SSF53850">
    <property type="entry name" value="Periplasmic binding protein-like II"/>
    <property type="match status" value="1"/>
</dbReference>
<dbReference type="PRINTS" id="PR00039">
    <property type="entry name" value="HTHLYSR"/>
</dbReference>
<feature type="domain" description="HTH lysR-type" evidence="5">
    <location>
        <begin position="1"/>
        <end position="58"/>
    </location>
</feature>
<evidence type="ECO:0000313" key="6">
    <source>
        <dbReference type="EMBL" id="ARD64687.1"/>
    </source>
</evidence>
<proteinExistence type="inferred from homology"/>
<dbReference type="GO" id="GO:0003700">
    <property type="term" value="F:DNA-binding transcription factor activity"/>
    <property type="evidence" value="ECO:0007669"/>
    <property type="project" value="InterPro"/>
</dbReference>
<evidence type="ECO:0000256" key="1">
    <source>
        <dbReference type="ARBA" id="ARBA00009437"/>
    </source>
</evidence>
<evidence type="ECO:0000259" key="5">
    <source>
        <dbReference type="PROSITE" id="PS50931"/>
    </source>
</evidence>
<protein>
    <submittedName>
        <fullName evidence="6">LysR family transcriptional regulator</fullName>
    </submittedName>
</protein>
<dbReference type="EMBL" id="CP019962">
    <property type="protein sequence ID" value="ARD64687.1"/>
    <property type="molecule type" value="Genomic_DNA"/>
</dbReference>
<reference evidence="7" key="1">
    <citation type="journal article" date="2017" name="Sci. Rep.">
        <title>Determination of the Genome and Primary Transcriptome of Syngas Fermenting Eubacterium limosum ATCC 8486.</title>
        <authorList>
            <person name="Song Y."/>
            <person name="Shin J."/>
            <person name="Jeong Y."/>
            <person name="Jin S."/>
            <person name="Lee J.K."/>
            <person name="Kim D.R."/>
            <person name="Kim S.C."/>
            <person name="Cho S."/>
            <person name="Cho B.K."/>
        </authorList>
    </citation>
    <scope>NUCLEOTIDE SEQUENCE [LARGE SCALE GENOMIC DNA]</scope>
    <source>
        <strain evidence="7">ATCC 8486</strain>
    </source>
</reference>
<dbReference type="GO" id="GO:0005829">
    <property type="term" value="C:cytosol"/>
    <property type="evidence" value="ECO:0007669"/>
    <property type="project" value="TreeGrafter"/>
</dbReference>
<dbReference type="Proteomes" id="UP000192391">
    <property type="component" value="Chromosome"/>
</dbReference>
<dbReference type="RefSeq" id="WP_038353385.1">
    <property type="nucleotide sequence ID" value="NZ_CP019962.1"/>
</dbReference>
<dbReference type="CDD" id="cd05466">
    <property type="entry name" value="PBP2_LTTR_substrate"/>
    <property type="match status" value="1"/>
</dbReference>
<dbReference type="Gene3D" id="3.40.190.290">
    <property type="match status" value="1"/>
</dbReference>
<comment type="similarity">
    <text evidence="1">Belongs to the LysR transcriptional regulatory family.</text>
</comment>
<dbReference type="GO" id="GO:0003677">
    <property type="term" value="F:DNA binding"/>
    <property type="evidence" value="ECO:0007669"/>
    <property type="project" value="UniProtKB-KW"/>
</dbReference>